<organism evidence="7 8">
    <name type="scientific">Cylindrodendrum hubeiense</name>
    <dbReference type="NCBI Taxonomy" id="595255"/>
    <lineage>
        <taxon>Eukaryota</taxon>
        <taxon>Fungi</taxon>
        <taxon>Dikarya</taxon>
        <taxon>Ascomycota</taxon>
        <taxon>Pezizomycotina</taxon>
        <taxon>Sordariomycetes</taxon>
        <taxon>Hypocreomycetidae</taxon>
        <taxon>Hypocreales</taxon>
        <taxon>Nectriaceae</taxon>
        <taxon>Cylindrodendrum</taxon>
    </lineage>
</organism>
<dbReference type="InterPro" id="IPR006140">
    <property type="entry name" value="D-isomer_DH_NAD-bd"/>
</dbReference>
<dbReference type="SUPFAM" id="SSF51735">
    <property type="entry name" value="NAD(P)-binding Rossmann-fold domains"/>
    <property type="match status" value="1"/>
</dbReference>
<keyword evidence="2 4" id="KW-0560">Oxidoreductase</keyword>
<dbReference type="Pfam" id="PF00389">
    <property type="entry name" value="2-Hacid_dh"/>
    <property type="match status" value="1"/>
</dbReference>
<evidence type="ECO:0000313" key="7">
    <source>
        <dbReference type="EMBL" id="KAF7557923.1"/>
    </source>
</evidence>
<sequence>MANPGISASDASAKNFNIVALETFFTPLPELAVPSPHTFTLTEYTRTSQDELHERIKDADVLITTAIPLRADALSVEACPNLKLIAVLAAGTDSVDLAACTARGIRVMSSPNCNADVVAEHALALYFAVRRTLLPTMRDLRAGEWPRRGTLMKGSFVAGKPPRGCRDETAAIIGYGHVGKNLMKLLTGLGMKVIVSGRKGAPAPEGRVTFDEALKTATVIFLCCPRSPETLGLIAAPEFDLMQNDAVLVNVSRGGIVDEGALFRALTDGRIHGAGVDVFDIEPAGPETSVLLGSDAEGLNLVATPHAAWIGGATTSNYQRVLCENINGFISGKVEADRVRA</sequence>
<dbReference type="GO" id="GO:0016616">
    <property type="term" value="F:oxidoreductase activity, acting on the CH-OH group of donors, NAD or NADP as acceptor"/>
    <property type="evidence" value="ECO:0007669"/>
    <property type="project" value="InterPro"/>
</dbReference>
<dbReference type="InterPro" id="IPR006139">
    <property type="entry name" value="D-isomer_2_OHA_DH_cat_dom"/>
</dbReference>
<evidence type="ECO:0000259" key="6">
    <source>
        <dbReference type="Pfam" id="PF02826"/>
    </source>
</evidence>
<feature type="domain" description="D-isomer specific 2-hydroxyacid dehydrogenase NAD-binding" evidence="6">
    <location>
        <begin position="124"/>
        <end position="308"/>
    </location>
</feature>
<dbReference type="SUPFAM" id="SSF52283">
    <property type="entry name" value="Formate/glycerate dehydrogenase catalytic domain-like"/>
    <property type="match status" value="1"/>
</dbReference>
<dbReference type="InterPro" id="IPR029753">
    <property type="entry name" value="D-isomer_DH_CS"/>
</dbReference>
<dbReference type="GO" id="GO:0051287">
    <property type="term" value="F:NAD binding"/>
    <property type="evidence" value="ECO:0007669"/>
    <property type="project" value="InterPro"/>
</dbReference>
<gene>
    <name evidence="7" type="ORF">G7Z17_g295</name>
</gene>
<dbReference type="Gene3D" id="3.40.50.720">
    <property type="entry name" value="NAD(P)-binding Rossmann-like Domain"/>
    <property type="match status" value="2"/>
</dbReference>
<evidence type="ECO:0000256" key="1">
    <source>
        <dbReference type="ARBA" id="ARBA00005854"/>
    </source>
</evidence>
<evidence type="ECO:0000256" key="2">
    <source>
        <dbReference type="ARBA" id="ARBA00023002"/>
    </source>
</evidence>
<accession>A0A9P5HLE2</accession>
<proteinExistence type="inferred from homology"/>
<dbReference type="InterPro" id="IPR036291">
    <property type="entry name" value="NAD(P)-bd_dom_sf"/>
</dbReference>
<dbReference type="AlphaFoldDB" id="A0A9P5HLE2"/>
<dbReference type="PROSITE" id="PS00671">
    <property type="entry name" value="D_2_HYDROXYACID_DH_3"/>
    <property type="match status" value="1"/>
</dbReference>
<comment type="caution">
    <text evidence="7">The sequence shown here is derived from an EMBL/GenBank/DDBJ whole genome shotgun (WGS) entry which is preliminary data.</text>
</comment>
<dbReference type="PANTHER" id="PTHR43761:SF1">
    <property type="entry name" value="D-ISOMER SPECIFIC 2-HYDROXYACID DEHYDROGENASE CATALYTIC DOMAIN-CONTAINING PROTEIN-RELATED"/>
    <property type="match status" value="1"/>
</dbReference>
<name>A0A9P5HLE2_9HYPO</name>
<reference evidence="7" key="1">
    <citation type="submission" date="2020-03" db="EMBL/GenBank/DDBJ databases">
        <title>Draft Genome Sequence of Cylindrodendrum hubeiense.</title>
        <authorList>
            <person name="Buettner E."/>
            <person name="Kellner H."/>
        </authorList>
    </citation>
    <scope>NUCLEOTIDE SEQUENCE</scope>
    <source>
        <strain evidence="7">IHI 201604</strain>
    </source>
</reference>
<evidence type="ECO:0000256" key="3">
    <source>
        <dbReference type="ARBA" id="ARBA00023027"/>
    </source>
</evidence>
<evidence type="ECO:0000256" key="4">
    <source>
        <dbReference type="RuleBase" id="RU003719"/>
    </source>
</evidence>
<dbReference type="OrthoDB" id="298012at2759"/>
<evidence type="ECO:0000313" key="8">
    <source>
        <dbReference type="Proteomes" id="UP000722485"/>
    </source>
</evidence>
<dbReference type="Pfam" id="PF02826">
    <property type="entry name" value="2-Hacid_dh_C"/>
    <property type="match status" value="1"/>
</dbReference>
<evidence type="ECO:0008006" key="9">
    <source>
        <dbReference type="Google" id="ProtNLM"/>
    </source>
</evidence>
<dbReference type="EMBL" id="JAANBB010000002">
    <property type="protein sequence ID" value="KAF7557923.1"/>
    <property type="molecule type" value="Genomic_DNA"/>
</dbReference>
<dbReference type="PANTHER" id="PTHR43761">
    <property type="entry name" value="D-ISOMER SPECIFIC 2-HYDROXYACID DEHYDROGENASE FAMILY PROTEIN (AFU_ORTHOLOGUE AFUA_1G13630)"/>
    <property type="match status" value="1"/>
</dbReference>
<keyword evidence="3" id="KW-0520">NAD</keyword>
<feature type="domain" description="D-isomer specific 2-hydroxyacid dehydrogenase catalytic" evidence="5">
    <location>
        <begin position="40"/>
        <end position="339"/>
    </location>
</feature>
<dbReference type="Proteomes" id="UP000722485">
    <property type="component" value="Unassembled WGS sequence"/>
</dbReference>
<dbReference type="CDD" id="cd05198">
    <property type="entry name" value="formate_dh_like"/>
    <property type="match status" value="1"/>
</dbReference>
<comment type="similarity">
    <text evidence="1 4">Belongs to the D-isomer specific 2-hydroxyacid dehydrogenase family.</text>
</comment>
<keyword evidence="8" id="KW-1185">Reference proteome</keyword>
<evidence type="ECO:0000259" key="5">
    <source>
        <dbReference type="Pfam" id="PF00389"/>
    </source>
</evidence>
<dbReference type="InterPro" id="IPR050418">
    <property type="entry name" value="D-iso_2-hydroxyacid_DH_PdxB"/>
</dbReference>
<protein>
    <recommendedName>
        <fullName evidence="9">Glycerate dehydrogenase</fullName>
    </recommendedName>
</protein>